<name>A0A850TH26_9BACT</name>
<evidence type="ECO:0000313" key="1">
    <source>
        <dbReference type="EMBL" id="NWH06886.1"/>
    </source>
</evidence>
<keyword evidence="2" id="KW-1185">Reference proteome</keyword>
<gene>
    <name evidence="1" type="ORF">HXW94_18205</name>
</gene>
<dbReference type="RefSeq" id="WP_178368331.1">
    <property type="nucleotide sequence ID" value="NZ_JACADJ010000132.1"/>
</dbReference>
<dbReference type="AlphaFoldDB" id="A0A850TH26"/>
<proteinExistence type="predicted"/>
<dbReference type="EMBL" id="JACADJ010000132">
    <property type="protein sequence ID" value="NWH06886.1"/>
    <property type="molecule type" value="Genomic_DNA"/>
</dbReference>
<comment type="caution">
    <text evidence="1">The sequence shown here is derived from an EMBL/GenBank/DDBJ whole genome shotgun (WGS) entry which is preliminary data.</text>
</comment>
<dbReference type="Proteomes" id="UP000553343">
    <property type="component" value="Unassembled WGS sequence"/>
</dbReference>
<evidence type="ECO:0000313" key="2">
    <source>
        <dbReference type="Proteomes" id="UP000553343"/>
    </source>
</evidence>
<accession>A0A850TH26</accession>
<sequence>MKRQNGLIPGTIGTMSWSSHRNERGAVHFEVHKKWLTLKYQHRERGGAWEDVEQVVYFDQTPCNYGGHRKWFLCSKCEKRVEILYGMDGANKYFLCRECHGLTYASCNAHQTKRIFTKANRLKLKIGVEPGIMDFIPEKPKGMHRSTFDNIIHEIQRLEYLGDQAVVKKWEKACNLLR</sequence>
<reference evidence="1 2" key="1">
    <citation type="submission" date="2020-06" db="EMBL/GenBank/DDBJ databases">
        <title>High-quality draft genome of sulfate reducer Desulfobacter latus type strain AcrS2 isolated from marine sediment.</title>
        <authorList>
            <person name="Hoppe M."/>
            <person name="Larsen C.K."/>
            <person name="Marshall I.P.G."/>
            <person name="Schramm A."/>
            <person name="Marietou A.G."/>
        </authorList>
    </citation>
    <scope>NUCLEOTIDE SEQUENCE [LARGE SCALE GENOMIC DNA]</scope>
    <source>
        <strain evidence="1 2">AcRS2</strain>
    </source>
</reference>
<organism evidence="1 2">
    <name type="scientific">Desulfobacter latus</name>
    <dbReference type="NCBI Taxonomy" id="2292"/>
    <lineage>
        <taxon>Bacteria</taxon>
        <taxon>Pseudomonadati</taxon>
        <taxon>Thermodesulfobacteriota</taxon>
        <taxon>Desulfobacteria</taxon>
        <taxon>Desulfobacterales</taxon>
        <taxon>Desulfobacteraceae</taxon>
        <taxon>Desulfobacter</taxon>
    </lineage>
</organism>
<protein>
    <submittedName>
        <fullName evidence="1">Uncharacterized protein</fullName>
    </submittedName>
</protein>